<dbReference type="AlphaFoldDB" id="A0A212EKF8"/>
<reference evidence="2 3" key="1">
    <citation type="journal article" date="2011" name="Cell">
        <title>The monarch butterfly genome yields insights into long-distance migration.</title>
        <authorList>
            <person name="Zhan S."/>
            <person name="Merlin C."/>
            <person name="Boore J.L."/>
            <person name="Reppert S.M."/>
        </authorList>
    </citation>
    <scope>NUCLEOTIDE SEQUENCE [LARGE SCALE GENOMIC DNA]</scope>
    <source>
        <strain evidence="2">F-2</strain>
    </source>
</reference>
<accession>A0A212EKF8</accession>
<dbReference type="InterPro" id="IPR036742">
    <property type="entry name" value="ATP_synth_F1_esu_sf_mt"/>
</dbReference>
<dbReference type="GO" id="GO:0046933">
    <property type="term" value="F:proton-transporting ATP synthase activity, rotational mechanism"/>
    <property type="evidence" value="ECO:0007669"/>
    <property type="project" value="InterPro"/>
</dbReference>
<dbReference type="InterPro" id="IPR006721">
    <property type="entry name" value="ATP_synth_F1_esu_mt"/>
</dbReference>
<comment type="similarity">
    <text evidence="1">Belongs to the eukaryotic ATPase epsilon family.</text>
</comment>
<name>A0A212EKF8_DANPL</name>
<dbReference type="Proteomes" id="UP000007151">
    <property type="component" value="Unassembled WGS sequence"/>
</dbReference>
<dbReference type="KEGG" id="dpl:KGM_203018"/>
<comment type="caution">
    <text evidence="2">The sequence shown here is derived from an EMBL/GenBank/DDBJ whole genome shotgun (WGS) entry which is preliminary data.</text>
</comment>
<dbReference type="Gene3D" id="1.10.1620.20">
    <property type="entry name" value="ATP synthase, F1 complex, epsilon subunit superfamily, mitochondrial"/>
    <property type="match status" value="1"/>
</dbReference>
<sequence>MSTWRMAGLNYVNYSNIAAKTLRKTLKSEFREDALRRDQTFIKIFFWMNGNQLGLGEKLKTDKEKT</sequence>
<dbReference type="CDD" id="cd12153">
    <property type="entry name" value="F1-ATPase_epsilon"/>
    <property type="match status" value="1"/>
</dbReference>
<evidence type="ECO:0000313" key="3">
    <source>
        <dbReference type="Proteomes" id="UP000007151"/>
    </source>
</evidence>
<evidence type="ECO:0000256" key="1">
    <source>
        <dbReference type="ARBA" id="ARBA00009502"/>
    </source>
</evidence>
<dbReference type="GO" id="GO:0005743">
    <property type="term" value="C:mitochondrial inner membrane"/>
    <property type="evidence" value="ECO:0007669"/>
    <property type="project" value="InterPro"/>
</dbReference>
<dbReference type="PANTHER" id="PTHR12448:SF0">
    <property type="entry name" value="ATP SYNTHASE SUBUNIT EPSILON, MITOCHONDRIAL"/>
    <property type="match status" value="1"/>
</dbReference>
<evidence type="ECO:0000313" key="2">
    <source>
        <dbReference type="EMBL" id="OWR41966.1"/>
    </source>
</evidence>
<dbReference type="EMBL" id="AGBW02014274">
    <property type="protein sequence ID" value="OWR41966.1"/>
    <property type="molecule type" value="Genomic_DNA"/>
</dbReference>
<dbReference type="Pfam" id="PF04627">
    <property type="entry name" value="ATP-synt_Eps"/>
    <property type="match status" value="1"/>
</dbReference>
<dbReference type="InParanoid" id="A0A212EKF8"/>
<protein>
    <submittedName>
        <fullName evidence="2">ATP synthase subunit epsilon</fullName>
    </submittedName>
</protein>
<dbReference type="PANTHER" id="PTHR12448">
    <property type="entry name" value="ATP SYNTHASE EPSILON CHAIN, MITOCHONDRIAL"/>
    <property type="match status" value="1"/>
</dbReference>
<dbReference type="STRING" id="278856.A0A212EKF8"/>
<proteinExistence type="inferred from homology"/>
<gene>
    <name evidence="2" type="ORF">KGM_203018</name>
</gene>
<dbReference type="GO" id="GO:0045259">
    <property type="term" value="C:proton-transporting ATP synthase complex"/>
    <property type="evidence" value="ECO:0007669"/>
    <property type="project" value="InterPro"/>
</dbReference>
<organism evidence="2 3">
    <name type="scientific">Danaus plexippus plexippus</name>
    <dbReference type="NCBI Taxonomy" id="278856"/>
    <lineage>
        <taxon>Eukaryota</taxon>
        <taxon>Metazoa</taxon>
        <taxon>Ecdysozoa</taxon>
        <taxon>Arthropoda</taxon>
        <taxon>Hexapoda</taxon>
        <taxon>Insecta</taxon>
        <taxon>Pterygota</taxon>
        <taxon>Neoptera</taxon>
        <taxon>Endopterygota</taxon>
        <taxon>Lepidoptera</taxon>
        <taxon>Glossata</taxon>
        <taxon>Ditrysia</taxon>
        <taxon>Papilionoidea</taxon>
        <taxon>Nymphalidae</taxon>
        <taxon>Danainae</taxon>
        <taxon>Danaini</taxon>
        <taxon>Danaina</taxon>
        <taxon>Danaus</taxon>
        <taxon>Danaus</taxon>
    </lineage>
</organism>
<dbReference type="GO" id="GO:0042776">
    <property type="term" value="P:proton motive force-driven mitochondrial ATP synthesis"/>
    <property type="evidence" value="ECO:0007669"/>
    <property type="project" value="TreeGrafter"/>
</dbReference>
<dbReference type="SUPFAM" id="SSF48690">
    <property type="entry name" value="Epsilon subunit of mitochondrial F1F0-ATP synthase"/>
    <property type="match status" value="1"/>
</dbReference>
<keyword evidence="3" id="KW-1185">Reference proteome</keyword>